<dbReference type="EMBL" id="LGCL01000015">
    <property type="protein sequence ID" value="KPL79038.1"/>
    <property type="molecule type" value="Genomic_DNA"/>
</dbReference>
<dbReference type="InterPro" id="IPR011013">
    <property type="entry name" value="Gal_mutarotase_sf_dom"/>
</dbReference>
<proteinExistence type="predicted"/>
<dbReference type="PANTHER" id="PTHR37469:SF2">
    <property type="entry name" value="CELLOBIONIC ACID PHOSPHORYLASE"/>
    <property type="match status" value="1"/>
</dbReference>
<dbReference type="Gene3D" id="1.20.890.20">
    <property type="entry name" value="mpn423 like domain"/>
    <property type="match status" value="1"/>
</dbReference>
<dbReference type="SUPFAM" id="SSF74650">
    <property type="entry name" value="Galactose mutarotase-like"/>
    <property type="match status" value="1"/>
</dbReference>
<keyword evidence="2 5" id="KW-0808">Transferase</keyword>
<dbReference type="InterPro" id="IPR008928">
    <property type="entry name" value="6-hairpin_glycosidase_sf"/>
</dbReference>
<feature type="domain" description="Glycosyl hydrolase 94 catalytic" evidence="4">
    <location>
        <begin position="311"/>
        <end position="738"/>
    </location>
</feature>
<dbReference type="OrthoDB" id="9769991at2"/>
<reference evidence="5 6" key="1">
    <citation type="submission" date="2015-07" db="EMBL/GenBank/DDBJ databases">
        <title>Genome sequence of Ornatilinea apprima DSM 23815.</title>
        <authorList>
            <person name="Hemp J."/>
            <person name="Ward L.M."/>
            <person name="Pace L.A."/>
            <person name="Fischer W.W."/>
        </authorList>
    </citation>
    <scope>NUCLEOTIDE SEQUENCE [LARGE SCALE GENOMIC DNA]</scope>
    <source>
        <strain evidence="5 6">P3M-1</strain>
    </source>
</reference>
<sequence length="814" mass="91841">MKFGTFDDQNREYVITRPDTPLPWINYLGCEAYFGIISNTAGGYSFYQDPRLRRITRYRYNNVPMDMGGRYIYLRDNTSGEFWSPSWQPTRKPLDEYTCRHGQGYSIISSSLKGVFASTRYFVPMGENLEVWQLTVRNDRGEALDLSVFSSIEFCLWDALDDSSNFQRNFSTGQVEVEDGVIYHKTEYRERRNHFAYFACSAEVAGFDTQREAFLGAYRGWDSPQVVEAGQCSNSIAYGWSPVGVHQVNVTLQPGEERQVIFLLGYHENPADDKFDPPGSQTINKRAVKTVIRRYLQAEEADRAFAVLKTYWGELLDRFQVETPDEHTNRMVNIWNAYQNMITFNMSRSASYFESGIGRGMGYRDSNQDLLGFVHMVPERARERILDLAATQMASGGAYHQYQQLTKRGNDAVGSNFNDDPLWLVLAVSAYIKETGDWSILDAMVPYDNQPGSETPLYEHLQRSVRYTVERKGPHGLPLIGRADWNDCLNLNCFSSEPGQSFQTTTNKEGKVAESVFIAGLFAVAGREMAELAAARGNSAEARELISQVEEMEAVVYQHGWDGAWFRRAYDDFGRPIGSAQNEEGQIFIEPQGMCIMGGLGLDDGKAEQALKSVGERLATMHGIVLQQPAYSQYYLHLGEISSYPPGYKENAGIFCHTNPWIMIAETLVGHGDQAHDYYLRINPSRREEISEVHRGEPYVYSQMIAGRDAATHGEAKNSWLTGTAAWNYVAITQYILGIQPTLKGLKVAPVIPAAWKGFKSTRLYRGVTYQIEVERKGPGNLTRLWVNGQAVEGNVVPLPETGVKDVQVKVELA</sequence>
<evidence type="ECO:0000259" key="4">
    <source>
        <dbReference type="Pfam" id="PF17167"/>
    </source>
</evidence>
<dbReference type="GO" id="GO:0030246">
    <property type="term" value="F:carbohydrate binding"/>
    <property type="evidence" value="ECO:0007669"/>
    <property type="project" value="InterPro"/>
</dbReference>
<evidence type="ECO:0000256" key="1">
    <source>
        <dbReference type="ARBA" id="ARBA00022676"/>
    </source>
</evidence>
<keyword evidence="6" id="KW-1185">Reference proteome</keyword>
<dbReference type="AlphaFoldDB" id="A0A0P6XGY4"/>
<dbReference type="Gene3D" id="1.50.10.10">
    <property type="match status" value="1"/>
</dbReference>
<dbReference type="RefSeq" id="WP_075061651.1">
    <property type="nucleotide sequence ID" value="NZ_LGCL01000015.1"/>
</dbReference>
<comment type="caution">
    <text evidence="5">The sequence shown here is derived from an EMBL/GenBank/DDBJ whole genome shotgun (WGS) entry which is preliminary data.</text>
</comment>
<organism evidence="5 6">
    <name type="scientific">Ornatilinea apprima</name>
    <dbReference type="NCBI Taxonomy" id="1134406"/>
    <lineage>
        <taxon>Bacteria</taxon>
        <taxon>Bacillati</taxon>
        <taxon>Chloroflexota</taxon>
        <taxon>Anaerolineae</taxon>
        <taxon>Anaerolineales</taxon>
        <taxon>Anaerolineaceae</taxon>
        <taxon>Ornatilinea</taxon>
    </lineage>
</organism>
<dbReference type="GO" id="GO:0005975">
    <property type="term" value="P:carbohydrate metabolic process"/>
    <property type="evidence" value="ECO:0007669"/>
    <property type="project" value="InterPro"/>
</dbReference>
<evidence type="ECO:0000313" key="6">
    <source>
        <dbReference type="Proteomes" id="UP000050417"/>
    </source>
</evidence>
<dbReference type="InterPro" id="IPR033432">
    <property type="entry name" value="GH94_catalytic"/>
</dbReference>
<keyword evidence="1" id="KW-0328">Glycosyltransferase</keyword>
<dbReference type="Gene3D" id="2.70.98.40">
    <property type="entry name" value="Glycoside hydrolase, family 65, N-terminal domain"/>
    <property type="match status" value="1"/>
</dbReference>
<dbReference type="CDD" id="cd11754">
    <property type="entry name" value="GH94N_CBP_like"/>
    <property type="match status" value="1"/>
</dbReference>
<evidence type="ECO:0000259" key="3">
    <source>
        <dbReference type="Pfam" id="PF06165"/>
    </source>
</evidence>
<dbReference type="SUPFAM" id="SSF48208">
    <property type="entry name" value="Six-hairpin glycosidases"/>
    <property type="match status" value="1"/>
</dbReference>
<dbReference type="InterPro" id="IPR037018">
    <property type="entry name" value="GH65_N"/>
</dbReference>
<dbReference type="InterPro" id="IPR012341">
    <property type="entry name" value="6hp_glycosidase-like_sf"/>
</dbReference>
<dbReference type="Pfam" id="PF17167">
    <property type="entry name" value="Glyco_hydro_94"/>
    <property type="match status" value="1"/>
</dbReference>
<dbReference type="InterPro" id="IPR037825">
    <property type="entry name" value="GH94N_CBP"/>
</dbReference>
<dbReference type="Proteomes" id="UP000050417">
    <property type="component" value="Unassembled WGS sequence"/>
</dbReference>
<dbReference type="InterPro" id="IPR052047">
    <property type="entry name" value="GH94_Enzymes"/>
</dbReference>
<dbReference type="InterPro" id="IPR010383">
    <property type="entry name" value="Glyco_hydrolase_94_b-supersand"/>
</dbReference>
<feature type="domain" description="Glycosyl hydrolase 94 supersandwich" evidence="3">
    <location>
        <begin position="11"/>
        <end position="296"/>
    </location>
</feature>
<evidence type="ECO:0000256" key="2">
    <source>
        <dbReference type="ARBA" id="ARBA00022679"/>
    </source>
</evidence>
<dbReference type="SMART" id="SM01068">
    <property type="entry name" value="CBM_X"/>
    <property type="match status" value="1"/>
</dbReference>
<dbReference type="PATRIC" id="fig|1134406.4.peg.129"/>
<protein>
    <submittedName>
        <fullName evidence="5">Glycosyl transferase</fullName>
    </submittedName>
</protein>
<evidence type="ECO:0000313" key="5">
    <source>
        <dbReference type="EMBL" id="KPL79038.1"/>
    </source>
</evidence>
<dbReference type="Gene3D" id="2.60.420.10">
    <property type="entry name" value="Maltose phosphorylase, domain 3"/>
    <property type="match status" value="1"/>
</dbReference>
<accession>A0A0P6XGY4</accession>
<name>A0A0P6XGY4_9CHLR</name>
<dbReference type="GO" id="GO:0016757">
    <property type="term" value="F:glycosyltransferase activity"/>
    <property type="evidence" value="ECO:0007669"/>
    <property type="project" value="UniProtKB-KW"/>
</dbReference>
<gene>
    <name evidence="5" type="ORF">ADN00_03875</name>
</gene>
<dbReference type="Pfam" id="PF06165">
    <property type="entry name" value="GH94_b-supersand"/>
    <property type="match status" value="1"/>
</dbReference>
<dbReference type="STRING" id="1134406.ADN00_03875"/>
<dbReference type="PANTHER" id="PTHR37469">
    <property type="entry name" value="CELLOBIONIC ACID PHOSPHORYLASE-RELATED"/>
    <property type="match status" value="1"/>
</dbReference>